<accession>A0A246WVF9</accession>
<reference evidence="6 7" key="1">
    <citation type="submission" date="2017-06" db="EMBL/GenBank/DDBJ databases">
        <title>Herbaspirillum phytohormonus sp. nov., isolated from the root nodule of Robinia pseudoacacia in lead-zinc mine.</title>
        <authorList>
            <person name="Fan M."/>
            <person name="Lin Y."/>
        </authorList>
    </citation>
    <scope>NUCLEOTIDE SEQUENCE [LARGE SCALE GENOMIC DNA]</scope>
    <source>
        <strain evidence="6 7">HZ10</strain>
    </source>
</reference>
<dbReference type="SUPFAM" id="SSF53822">
    <property type="entry name" value="Periplasmic binding protein-like I"/>
    <property type="match status" value="1"/>
</dbReference>
<sequence length="335" mass="36359">MSTIKDVAKLAGVSYTTVSHVLNETRPVSPEARERVLRAVEDLAYVPSALARSLKSKVTGSIGLIIPNNTNPYFSELARGIEDSCYEAGYSVILCNSDDDPDKQRDYLQVLMTKRCDGLIIATLTQTDLKPSSRLDVPTVLLDRAPKELDTDLVSTDNVLGGELAARHLLELQRRRIACIAGPSGLALSDERVQGLSRTLRQGGASLAEGDLLHADFSSTGGYQAAMQLLRREGRPDAIFCCNDMMAIGVLRAAGELQIEVPGQLSVVGFDDIELAQFVHPPLTTVAQNTRRLGNLTAQLLLERIADPALPARRETMAPQLQIRGSTAPFPNSRK</sequence>
<keyword evidence="4" id="KW-0804">Transcription</keyword>
<evidence type="ECO:0000256" key="1">
    <source>
        <dbReference type="ARBA" id="ARBA00022491"/>
    </source>
</evidence>
<dbReference type="Gene3D" id="1.10.260.40">
    <property type="entry name" value="lambda repressor-like DNA-binding domains"/>
    <property type="match status" value="1"/>
</dbReference>
<keyword evidence="3" id="KW-0238">DNA-binding</keyword>
<evidence type="ECO:0000259" key="5">
    <source>
        <dbReference type="PROSITE" id="PS50932"/>
    </source>
</evidence>
<dbReference type="InterPro" id="IPR000843">
    <property type="entry name" value="HTH_LacI"/>
</dbReference>
<dbReference type="GO" id="GO:0000976">
    <property type="term" value="F:transcription cis-regulatory region binding"/>
    <property type="evidence" value="ECO:0007669"/>
    <property type="project" value="TreeGrafter"/>
</dbReference>
<evidence type="ECO:0000256" key="2">
    <source>
        <dbReference type="ARBA" id="ARBA00023015"/>
    </source>
</evidence>
<organism evidence="6 7">
    <name type="scientific">Herbaspirillum robiniae</name>
    <dbReference type="NCBI Taxonomy" id="2014887"/>
    <lineage>
        <taxon>Bacteria</taxon>
        <taxon>Pseudomonadati</taxon>
        <taxon>Pseudomonadota</taxon>
        <taxon>Betaproteobacteria</taxon>
        <taxon>Burkholderiales</taxon>
        <taxon>Oxalobacteraceae</taxon>
        <taxon>Herbaspirillum</taxon>
    </lineage>
</organism>
<keyword evidence="2" id="KW-0805">Transcription regulation</keyword>
<evidence type="ECO:0000256" key="3">
    <source>
        <dbReference type="ARBA" id="ARBA00023125"/>
    </source>
</evidence>
<evidence type="ECO:0000256" key="4">
    <source>
        <dbReference type="ARBA" id="ARBA00023163"/>
    </source>
</evidence>
<dbReference type="PROSITE" id="PS00356">
    <property type="entry name" value="HTH_LACI_1"/>
    <property type="match status" value="1"/>
</dbReference>
<dbReference type="InterPro" id="IPR028082">
    <property type="entry name" value="Peripla_BP_I"/>
</dbReference>
<dbReference type="InterPro" id="IPR010982">
    <property type="entry name" value="Lambda_DNA-bd_dom_sf"/>
</dbReference>
<name>A0A246WVF9_9BURK</name>
<dbReference type="SMART" id="SM00354">
    <property type="entry name" value="HTH_LACI"/>
    <property type="match status" value="1"/>
</dbReference>
<dbReference type="PRINTS" id="PR00036">
    <property type="entry name" value="HTHLACI"/>
</dbReference>
<feature type="domain" description="HTH lacI-type" evidence="5">
    <location>
        <begin position="2"/>
        <end position="56"/>
    </location>
</feature>
<dbReference type="PANTHER" id="PTHR30146">
    <property type="entry name" value="LACI-RELATED TRANSCRIPTIONAL REPRESSOR"/>
    <property type="match status" value="1"/>
</dbReference>
<dbReference type="PANTHER" id="PTHR30146:SF148">
    <property type="entry name" value="HTH-TYPE TRANSCRIPTIONAL REPRESSOR PURR-RELATED"/>
    <property type="match status" value="1"/>
</dbReference>
<dbReference type="Gene3D" id="3.40.50.2300">
    <property type="match status" value="2"/>
</dbReference>
<dbReference type="Proteomes" id="UP000197596">
    <property type="component" value="Unassembled WGS sequence"/>
</dbReference>
<dbReference type="SUPFAM" id="SSF47413">
    <property type="entry name" value="lambda repressor-like DNA-binding domains"/>
    <property type="match status" value="1"/>
</dbReference>
<keyword evidence="1" id="KW-0678">Repressor</keyword>
<dbReference type="InterPro" id="IPR046335">
    <property type="entry name" value="LacI/GalR-like_sensor"/>
</dbReference>
<dbReference type="PROSITE" id="PS50932">
    <property type="entry name" value="HTH_LACI_2"/>
    <property type="match status" value="1"/>
</dbReference>
<dbReference type="GO" id="GO:0003700">
    <property type="term" value="F:DNA-binding transcription factor activity"/>
    <property type="evidence" value="ECO:0007669"/>
    <property type="project" value="TreeGrafter"/>
</dbReference>
<evidence type="ECO:0000313" key="6">
    <source>
        <dbReference type="EMBL" id="OWY30671.1"/>
    </source>
</evidence>
<dbReference type="EMBL" id="NJGU01000001">
    <property type="protein sequence ID" value="OWY30671.1"/>
    <property type="molecule type" value="Genomic_DNA"/>
</dbReference>
<protein>
    <submittedName>
        <fullName evidence="6">LacI family transcriptional regulator</fullName>
    </submittedName>
</protein>
<proteinExistence type="predicted"/>
<evidence type="ECO:0000313" key="7">
    <source>
        <dbReference type="Proteomes" id="UP000197596"/>
    </source>
</evidence>
<dbReference type="Pfam" id="PF00356">
    <property type="entry name" value="LacI"/>
    <property type="match status" value="1"/>
</dbReference>
<dbReference type="CDD" id="cd01392">
    <property type="entry name" value="HTH_LacI"/>
    <property type="match status" value="1"/>
</dbReference>
<dbReference type="Pfam" id="PF13377">
    <property type="entry name" value="Peripla_BP_3"/>
    <property type="match status" value="1"/>
</dbReference>
<gene>
    <name evidence="6" type="ORF">CEJ42_00915</name>
</gene>
<dbReference type="RefSeq" id="WP_088749781.1">
    <property type="nucleotide sequence ID" value="NZ_NJGU01000001.1"/>
</dbReference>
<comment type="caution">
    <text evidence="6">The sequence shown here is derived from an EMBL/GenBank/DDBJ whole genome shotgun (WGS) entry which is preliminary data.</text>
</comment>
<dbReference type="AlphaFoldDB" id="A0A246WVF9"/>